<dbReference type="AlphaFoldDB" id="A0AAW1P7G5"/>
<feature type="coiled-coil region" evidence="2">
    <location>
        <begin position="208"/>
        <end position="284"/>
    </location>
</feature>
<evidence type="ECO:0000313" key="4">
    <source>
        <dbReference type="EMBL" id="KAK9809321.1"/>
    </source>
</evidence>
<sequence length="473" mass="52797">MNGHYLHRLGRQQTSPLQDTESIPAVFDQERKASAIQGPFLFQKNRIDWRVLHGVNLHLLAKHQDLDALDRCLQAGLAYGDLEAEDASQLTLTNVLRVARLCQLAIQYFIATQNGLVSDLDTLQAAKDKSDAEMARTSDRLHLLKEKHKEAWRQIADLQTKHGATISVPPSPSPLPAQPSTTELPPVIPASTTGLSKDDLKQALQDVCDQMKQQSHTHQQMLKNLRAELKAAKDELKKLKDEKEANDKNGATLSAQAEKDRRAAEEAMNNLASLHRKLSVMERSSSVMQSEIGRLRSIQRPPPDNGTLTALANTQASLNETKRQWEEAQKRISDLEGQNSALDGEKSKLATLMSDLQAKYDSLKKELAAVQQERDVYHERCMEAKRGLTRIQRQIDNKDQQLSDANQKCGALIKKLHEAQEEHDAQMARLKRKLEDDTQLTAARSGMDAAQQDITRARSALDTALAARAAFLS</sequence>
<keyword evidence="5" id="KW-1185">Reference proteome</keyword>
<dbReference type="EMBL" id="JALJOQ010000021">
    <property type="protein sequence ID" value="KAK9809321.1"/>
    <property type="molecule type" value="Genomic_DNA"/>
</dbReference>
<reference evidence="4 5" key="1">
    <citation type="journal article" date="2024" name="Nat. Commun.">
        <title>Phylogenomics reveals the evolutionary origins of lichenization in chlorophyte algae.</title>
        <authorList>
            <person name="Puginier C."/>
            <person name="Libourel C."/>
            <person name="Otte J."/>
            <person name="Skaloud P."/>
            <person name="Haon M."/>
            <person name="Grisel S."/>
            <person name="Petersen M."/>
            <person name="Berrin J.G."/>
            <person name="Delaux P.M."/>
            <person name="Dal Grande F."/>
            <person name="Keller J."/>
        </authorList>
    </citation>
    <scope>NUCLEOTIDE SEQUENCE [LARGE SCALE GENOMIC DNA]</scope>
    <source>
        <strain evidence="4 5">SAG 2036</strain>
    </source>
</reference>
<comment type="caution">
    <text evidence="4">The sequence shown here is derived from an EMBL/GenBank/DDBJ whole genome shotgun (WGS) entry which is preliminary data.</text>
</comment>
<evidence type="ECO:0000313" key="5">
    <source>
        <dbReference type="Proteomes" id="UP001465755"/>
    </source>
</evidence>
<proteinExistence type="predicted"/>
<name>A0AAW1P7G5_9CHLO</name>
<evidence type="ECO:0000256" key="1">
    <source>
        <dbReference type="ARBA" id="ARBA00023054"/>
    </source>
</evidence>
<dbReference type="Proteomes" id="UP001465755">
    <property type="component" value="Unassembled WGS sequence"/>
</dbReference>
<protein>
    <recommendedName>
        <fullName evidence="3">Cilium assembly protein DZIP1 N-terminal domain-containing protein</fullName>
    </recommendedName>
</protein>
<dbReference type="GO" id="GO:0008270">
    <property type="term" value="F:zinc ion binding"/>
    <property type="evidence" value="ECO:0007669"/>
    <property type="project" value="UniProtKB-KW"/>
</dbReference>
<feature type="coiled-coil region" evidence="2">
    <location>
        <begin position="311"/>
        <end position="467"/>
    </location>
</feature>
<dbReference type="PANTHER" id="PTHR21502:SF3">
    <property type="entry name" value="CILIUM ASSEMBLY PROTEIN DZIP1L"/>
    <property type="match status" value="1"/>
</dbReference>
<dbReference type="GO" id="GO:0005737">
    <property type="term" value="C:cytoplasm"/>
    <property type="evidence" value="ECO:0007669"/>
    <property type="project" value="UniProtKB-SubCell"/>
</dbReference>
<gene>
    <name evidence="4" type="ORF">WJX73_004497</name>
</gene>
<keyword evidence="1 2" id="KW-0175">Coiled coil</keyword>
<dbReference type="Gene3D" id="1.10.287.1490">
    <property type="match status" value="1"/>
</dbReference>
<dbReference type="PANTHER" id="PTHR21502">
    <property type="entry name" value="ZINC FINGER PROTEIN DZIP1"/>
    <property type="match status" value="1"/>
</dbReference>
<evidence type="ECO:0000256" key="2">
    <source>
        <dbReference type="SAM" id="Coils"/>
    </source>
</evidence>
<evidence type="ECO:0000259" key="3">
    <source>
        <dbReference type="Pfam" id="PF13815"/>
    </source>
</evidence>
<accession>A0AAW1P7G5</accession>
<dbReference type="InterPro" id="IPR032714">
    <property type="entry name" value="DZIP1_N"/>
</dbReference>
<dbReference type="Pfam" id="PF13815">
    <property type="entry name" value="Dzip-like_N"/>
    <property type="match status" value="1"/>
</dbReference>
<feature type="domain" description="Cilium assembly protein DZIP1 N-terminal" evidence="3">
    <location>
        <begin position="42"/>
        <end position="151"/>
    </location>
</feature>
<dbReference type="InterPro" id="IPR051241">
    <property type="entry name" value="DZIP_RILPL"/>
</dbReference>
<organism evidence="4 5">
    <name type="scientific">Symbiochloris irregularis</name>
    <dbReference type="NCBI Taxonomy" id="706552"/>
    <lineage>
        <taxon>Eukaryota</taxon>
        <taxon>Viridiplantae</taxon>
        <taxon>Chlorophyta</taxon>
        <taxon>core chlorophytes</taxon>
        <taxon>Trebouxiophyceae</taxon>
        <taxon>Trebouxiales</taxon>
        <taxon>Trebouxiaceae</taxon>
        <taxon>Symbiochloris</taxon>
    </lineage>
</organism>